<dbReference type="Proteomes" id="UP000308530">
    <property type="component" value="Chromosome"/>
</dbReference>
<dbReference type="Pfam" id="PF08448">
    <property type="entry name" value="PAS_4"/>
    <property type="match status" value="1"/>
</dbReference>
<evidence type="ECO:0000259" key="5">
    <source>
        <dbReference type="PROSITE" id="PS50112"/>
    </source>
</evidence>
<sequence length="550" mass="60489">MGQDGLIDPAADMNIQAALLDAVSEAISAAILVYDRNDQLLFVSRLAHAFIPISPAYLKPGLRLRDLLSALYDTGWRGVSAGQEDPTCHNKDEWLARQIAAHWKERLDIQIVDEKRRWTRYNKRRLPSGYGICVMSDITEQKKREEQWRADVERVQLTEEILDNLAHPVFVQDRDLAVVAVNKALCALLDVNAEASLGRGLAEFFDRQIADRLTTVARHVLENGQDAEVTIPVGSGPDDAIPMLVHIQRVGKPGRYFVVSSFVSTTALSGKRDHVVADALADQPFDDRQGLSPNARLAGRKALLVTADRAFETNALEVLEELGLDSCCVRNEAELEAVLNIAGSVGVNVDLAIVDVEMDVGCLGIIQSFEIDYMTLENYQVDTDLRFTVMDRLTALHTVAPVDDWEIDTGAEVATPTTGPIPLVLVAEDNPVNQIVFSQILEGLGFAYRIAASGTEVIRLAGELHPAVIMMDITLPDINGFEAARRIRDANRHTGYAVPIVGVLPQPLDRDRENCFAAGMADVILKPLSPDMLESVIRRVLPEVAAAFKH</sequence>
<feature type="domain" description="PAS" evidence="5">
    <location>
        <begin position="154"/>
        <end position="224"/>
    </location>
</feature>
<feature type="modified residue" description="4-aspartylphosphate" evidence="3">
    <location>
        <position position="472"/>
    </location>
</feature>
<feature type="domain" description="Response regulatory" evidence="4">
    <location>
        <begin position="423"/>
        <end position="541"/>
    </location>
</feature>
<evidence type="ECO:0000256" key="3">
    <source>
        <dbReference type="PROSITE-ProRule" id="PRU00169"/>
    </source>
</evidence>
<dbReference type="Gene3D" id="3.40.50.2300">
    <property type="match status" value="1"/>
</dbReference>
<dbReference type="PROSITE" id="PS50112">
    <property type="entry name" value="PAS"/>
    <property type="match status" value="1"/>
</dbReference>
<evidence type="ECO:0000313" key="6">
    <source>
        <dbReference type="EMBL" id="QLF71330.1"/>
    </source>
</evidence>
<name>A0ABX6QS14_9HYPH</name>
<organism evidence="6 7">
    <name type="scientific">Peteryoungia desertarenae</name>
    <dbReference type="NCBI Taxonomy" id="1813451"/>
    <lineage>
        <taxon>Bacteria</taxon>
        <taxon>Pseudomonadati</taxon>
        <taxon>Pseudomonadota</taxon>
        <taxon>Alphaproteobacteria</taxon>
        <taxon>Hyphomicrobiales</taxon>
        <taxon>Rhizobiaceae</taxon>
        <taxon>Peteryoungia</taxon>
    </lineage>
</organism>
<dbReference type="Gene3D" id="3.30.450.20">
    <property type="entry name" value="PAS domain"/>
    <property type="match status" value="2"/>
</dbReference>
<dbReference type="InterPro" id="IPR013656">
    <property type="entry name" value="PAS_4"/>
</dbReference>
<keyword evidence="7" id="KW-1185">Reference proteome</keyword>
<dbReference type="CDD" id="cd00130">
    <property type="entry name" value="PAS"/>
    <property type="match status" value="1"/>
</dbReference>
<evidence type="ECO:0000256" key="1">
    <source>
        <dbReference type="ARBA" id="ARBA00022553"/>
    </source>
</evidence>
<evidence type="ECO:0000313" key="7">
    <source>
        <dbReference type="Proteomes" id="UP000308530"/>
    </source>
</evidence>
<evidence type="ECO:0000256" key="2">
    <source>
        <dbReference type="ARBA" id="ARBA00023012"/>
    </source>
</evidence>
<dbReference type="SUPFAM" id="SSF55785">
    <property type="entry name" value="PYP-like sensor domain (PAS domain)"/>
    <property type="match status" value="1"/>
</dbReference>
<dbReference type="InterPro" id="IPR000014">
    <property type="entry name" value="PAS"/>
</dbReference>
<accession>A0ABX6QS14</accession>
<proteinExistence type="predicted"/>
<dbReference type="EMBL" id="CP058350">
    <property type="protein sequence ID" value="QLF71330.1"/>
    <property type="molecule type" value="Genomic_DNA"/>
</dbReference>
<keyword evidence="1 3" id="KW-0597">Phosphoprotein</keyword>
<dbReference type="SMART" id="SM00448">
    <property type="entry name" value="REC"/>
    <property type="match status" value="1"/>
</dbReference>
<evidence type="ECO:0000259" key="4">
    <source>
        <dbReference type="PROSITE" id="PS50110"/>
    </source>
</evidence>
<dbReference type="SUPFAM" id="SSF52172">
    <property type="entry name" value="CheY-like"/>
    <property type="match status" value="1"/>
</dbReference>
<dbReference type="InterPro" id="IPR011006">
    <property type="entry name" value="CheY-like_superfamily"/>
</dbReference>
<dbReference type="SMART" id="SM00091">
    <property type="entry name" value="PAS"/>
    <property type="match status" value="2"/>
</dbReference>
<reference evidence="6 7" key="1">
    <citation type="submission" date="2020-06" db="EMBL/GenBank/DDBJ databases">
        <title>Genome sequence of Rhizobium sp strain ADMK78.</title>
        <authorList>
            <person name="Rahi P."/>
        </authorList>
    </citation>
    <scope>NUCLEOTIDE SEQUENCE [LARGE SCALE GENOMIC DNA]</scope>
    <source>
        <strain evidence="6 7">ADMK78</strain>
    </source>
</reference>
<dbReference type="PANTHER" id="PTHR45339">
    <property type="entry name" value="HYBRID SIGNAL TRANSDUCTION HISTIDINE KINASE J"/>
    <property type="match status" value="1"/>
</dbReference>
<keyword evidence="2" id="KW-0902">Two-component regulatory system</keyword>
<dbReference type="PANTHER" id="PTHR45339:SF1">
    <property type="entry name" value="HYBRID SIGNAL TRANSDUCTION HISTIDINE KINASE J"/>
    <property type="match status" value="1"/>
</dbReference>
<dbReference type="Pfam" id="PF00072">
    <property type="entry name" value="Response_reg"/>
    <property type="match status" value="1"/>
</dbReference>
<dbReference type="PROSITE" id="PS50110">
    <property type="entry name" value="RESPONSE_REGULATORY"/>
    <property type="match status" value="1"/>
</dbReference>
<gene>
    <name evidence="6" type="ORF">FE840_008260</name>
</gene>
<dbReference type="CDD" id="cd17546">
    <property type="entry name" value="REC_hyHK_CKI1_RcsC-like"/>
    <property type="match status" value="1"/>
</dbReference>
<dbReference type="InterPro" id="IPR035965">
    <property type="entry name" value="PAS-like_dom_sf"/>
</dbReference>
<dbReference type="InterPro" id="IPR001789">
    <property type="entry name" value="Sig_transdc_resp-reg_receiver"/>
</dbReference>
<protein>
    <submittedName>
        <fullName evidence="6">Response regulator</fullName>
    </submittedName>
</protein>